<dbReference type="InterPro" id="IPR028090">
    <property type="entry name" value="JAB_dom_prok"/>
</dbReference>
<gene>
    <name evidence="1" type="ORF">C2L97_22235</name>
</gene>
<accession>A0A5H2Q6B8</accession>
<dbReference type="GO" id="GO:0008270">
    <property type="term" value="F:zinc ion binding"/>
    <property type="evidence" value="ECO:0007669"/>
    <property type="project" value="TreeGrafter"/>
</dbReference>
<dbReference type="Gene3D" id="3.40.140.10">
    <property type="entry name" value="Cytidine Deaminase, domain 2"/>
    <property type="match status" value="1"/>
</dbReference>
<dbReference type="InterPro" id="IPR000555">
    <property type="entry name" value="JAMM/MPN+_dom"/>
</dbReference>
<reference evidence="1" key="1">
    <citation type="submission" date="2018-01" db="EMBL/GenBank/DDBJ databases">
        <title>Complete Genome Sequence of three strains from Ralstonia solanacearum ecotype Moko sequevar IIA-53 from Brazil.</title>
        <authorList>
            <person name="Silva J.R."/>
            <person name="Albuquerque G.M.R."/>
            <person name="Pais A.K.L."/>
            <person name="Silva A.M.F."/>
            <person name="Boiteux M.E.N.F."/>
            <person name="Souza E.B."/>
            <person name="Mariano R.L.R."/>
        </authorList>
    </citation>
    <scope>NUCLEOTIDE SEQUENCE [LARGE SCALE GENOMIC DNA]</scope>
    <source>
        <strain evidence="1">SFC</strain>
        <plasmid evidence="1">unnamed</plasmid>
    </source>
</reference>
<dbReference type="EMBL" id="CP026093">
    <property type="protein sequence ID" value="AYB58644.1"/>
    <property type="molecule type" value="Genomic_DNA"/>
</dbReference>
<dbReference type="SMART" id="SM00232">
    <property type="entry name" value="JAB_MPN"/>
    <property type="match status" value="1"/>
</dbReference>
<dbReference type="GO" id="GO:0008235">
    <property type="term" value="F:metalloexopeptidase activity"/>
    <property type="evidence" value="ECO:0007669"/>
    <property type="project" value="TreeGrafter"/>
</dbReference>
<dbReference type="PANTHER" id="PTHR34858:SF1">
    <property type="entry name" value="CYSO-CYSTEINE PEPTIDASE"/>
    <property type="match status" value="1"/>
</dbReference>
<organism evidence="1">
    <name type="scientific">Ralstonia solanacearum</name>
    <name type="common">Pseudomonas solanacearum</name>
    <dbReference type="NCBI Taxonomy" id="305"/>
    <lineage>
        <taxon>Bacteria</taxon>
        <taxon>Pseudomonadati</taxon>
        <taxon>Pseudomonadota</taxon>
        <taxon>Betaproteobacteria</taxon>
        <taxon>Burkholderiales</taxon>
        <taxon>Burkholderiaceae</taxon>
        <taxon>Ralstonia</taxon>
        <taxon>Ralstonia solanacearum species complex</taxon>
    </lineage>
</organism>
<evidence type="ECO:0000313" key="1">
    <source>
        <dbReference type="EMBL" id="AYB58644.1"/>
    </source>
</evidence>
<dbReference type="Pfam" id="PF14464">
    <property type="entry name" value="Prok-JAB"/>
    <property type="match status" value="1"/>
</dbReference>
<sequence length="151" mass="16565">MLTILSELVDAVLAQARRDHPIETCGVIAGPVGSDRPARLIPMRNAAQSIDAFRLDAQEQFQVWSEMDAREEEPIVLYHSHTGTNACPSRDDVRFAAEPHAHYLIVSTDPACGQAVRSFRIAEGRAVEETIKVVARYQAALPPSASLKETT</sequence>
<dbReference type="PROSITE" id="PS50249">
    <property type="entry name" value="MPN"/>
    <property type="match status" value="1"/>
</dbReference>
<proteinExistence type="predicted"/>
<dbReference type="InterPro" id="IPR037518">
    <property type="entry name" value="MPN"/>
</dbReference>
<keyword evidence="1" id="KW-0614">Plasmid</keyword>
<dbReference type="AlphaFoldDB" id="A0A5H2Q6B8"/>
<dbReference type="SUPFAM" id="SSF102712">
    <property type="entry name" value="JAB1/MPN domain"/>
    <property type="match status" value="1"/>
</dbReference>
<dbReference type="RefSeq" id="WP_014619469.1">
    <property type="nucleotide sequence ID" value="NZ_CDLS01000001.1"/>
</dbReference>
<dbReference type="CDD" id="cd08070">
    <property type="entry name" value="MPN_like"/>
    <property type="match status" value="1"/>
</dbReference>
<dbReference type="PANTHER" id="PTHR34858">
    <property type="entry name" value="CYSO-CYSTEINE PEPTIDASE"/>
    <property type="match status" value="1"/>
</dbReference>
<name>A0A5H2Q6B8_RALSL</name>
<dbReference type="GeneID" id="61364698"/>
<dbReference type="InterPro" id="IPR051929">
    <property type="entry name" value="VirAsm_ModProt"/>
</dbReference>
<protein>
    <submittedName>
        <fullName evidence="1">Peptidase</fullName>
    </submittedName>
</protein>
<geneLocation type="plasmid" evidence="1">
    <name>unnamed</name>
</geneLocation>